<dbReference type="PANTHER" id="PTHR30576">
    <property type="entry name" value="COLANIC BIOSYNTHESIS UDP-GLUCOSE LIPID CARRIER TRANSFERASE"/>
    <property type="match status" value="1"/>
</dbReference>
<comment type="subcellular location">
    <subcellularLocation>
        <location evidence="1">Cell membrane</location>
    </subcellularLocation>
</comment>
<protein>
    <submittedName>
        <fullName evidence="12">Sugar transferase</fullName>
    </submittedName>
</protein>
<dbReference type="GO" id="GO:0000271">
    <property type="term" value="P:polysaccharide biosynthetic process"/>
    <property type="evidence" value="ECO:0007669"/>
    <property type="project" value="UniProtKB-KW"/>
</dbReference>
<keyword evidence="3" id="KW-1003">Cell membrane</keyword>
<keyword evidence="4 12" id="KW-0808">Transferase</keyword>
<reference evidence="12" key="1">
    <citation type="submission" date="2021-04" db="EMBL/GenBank/DDBJ databases">
        <title>Pseudaminobacter soli sp. nov., isolated from paddy soil contaminated by heavy metals.</title>
        <authorList>
            <person name="Zhang K."/>
        </authorList>
    </citation>
    <scope>NUCLEOTIDE SEQUENCE</scope>
    <source>
        <strain evidence="12">19-2017</strain>
    </source>
</reference>
<evidence type="ECO:0000256" key="6">
    <source>
        <dbReference type="ARBA" id="ARBA00022989"/>
    </source>
</evidence>
<feature type="domain" description="Bacterial sugar transferase" evidence="11">
    <location>
        <begin position="85"/>
        <end position="276"/>
    </location>
</feature>
<dbReference type="Pfam" id="PF02397">
    <property type="entry name" value="Bac_transf"/>
    <property type="match status" value="1"/>
</dbReference>
<evidence type="ECO:0000256" key="4">
    <source>
        <dbReference type="ARBA" id="ARBA00022679"/>
    </source>
</evidence>
<dbReference type="InterPro" id="IPR003362">
    <property type="entry name" value="Bact_transf"/>
</dbReference>
<evidence type="ECO:0000256" key="8">
    <source>
        <dbReference type="ARBA" id="ARBA00023169"/>
    </source>
</evidence>
<keyword evidence="13" id="KW-1185">Reference proteome</keyword>
<proteinExistence type="inferred from homology"/>
<sequence>MTNVFGRESPRRNFSLTRKASSRVSKDVKPHYDLGVRLGWRSATPAALPAVDTAGETTQATVSDPHNAARQTDTAAPAPLGGRTKRLADVVIALCALALASPIMLMVFLLIRATMGGPAVYAHTRVGFDGKPFSCRKFRTMVANSDEVLREFLARDPEAARQWAEIRKLKNDPRITFLGKILRKSSLDELPQLFNVLRGEMSCVGPRPIVADELSRYEDFVADYLAARPGITGLWQVTGRSSTDYSSRVALDSQYVRNWSLWSDLVILSRTVFAVVRFDEAS</sequence>
<gene>
    <name evidence="12" type="ORF">KEU06_23995</name>
</gene>
<keyword evidence="6 10" id="KW-1133">Transmembrane helix</keyword>
<evidence type="ECO:0000256" key="1">
    <source>
        <dbReference type="ARBA" id="ARBA00004236"/>
    </source>
</evidence>
<evidence type="ECO:0000313" key="12">
    <source>
        <dbReference type="EMBL" id="MBS3651685.1"/>
    </source>
</evidence>
<evidence type="ECO:0000256" key="7">
    <source>
        <dbReference type="ARBA" id="ARBA00023136"/>
    </source>
</evidence>
<name>A0A942E5N9_9HYPH</name>
<organism evidence="12 13">
    <name type="scientific">Pseudaminobacter soli</name>
    <name type="common">ex Zhang et al. 2022</name>
    <dbReference type="NCBI Taxonomy" id="2831468"/>
    <lineage>
        <taxon>Bacteria</taxon>
        <taxon>Pseudomonadati</taxon>
        <taxon>Pseudomonadota</taxon>
        <taxon>Alphaproteobacteria</taxon>
        <taxon>Hyphomicrobiales</taxon>
        <taxon>Phyllobacteriaceae</taxon>
        <taxon>Pseudaminobacter</taxon>
    </lineage>
</organism>
<dbReference type="EMBL" id="JAGWCR010000015">
    <property type="protein sequence ID" value="MBS3651685.1"/>
    <property type="molecule type" value="Genomic_DNA"/>
</dbReference>
<evidence type="ECO:0000313" key="13">
    <source>
        <dbReference type="Proteomes" id="UP000680348"/>
    </source>
</evidence>
<evidence type="ECO:0000259" key="11">
    <source>
        <dbReference type="Pfam" id="PF02397"/>
    </source>
</evidence>
<dbReference type="PANTHER" id="PTHR30576:SF4">
    <property type="entry name" value="UNDECAPRENYL-PHOSPHATE GALACTOSE PHOSPHOTRANSFERASE"/>
    <property type="match status" value="1"/>
</dbReference>
<keyword evidence="5 10" id="KW-0812">Transmembrane</keyword>
<dbReference type="AlphaFoldDB" id="A0A942E5N9"/>
<feature type="compositionally biased region" description="Polar residues" evidence="9">
    <location>
        <begin position="55"/>
        <end position="74"/>
    </location>
</feature>
<feature type="region of interest" description="Disordered" evidence="9">
    <location>
        <begin position="53"/>
        <end position="80"/>
    </location>
</feature>
<evidence type="ECO:0000256" key="10">
    <source>
        <dbReference type="SAM" id="Phobius"/>
    </source>
</evidence>
<evidence type="ECO:0000256" key="2">
    <source>
        <dbReference type="ARBA" id="ARBA00006464"/>
    </source>
</evidence>
<evidence type="ECO:0000256" key="5">
    <source>
        <dbReference type="ARBA" id="ARBA00022692"/>
    </source>
</evidence>
<feature type="region of interest" description="Disordered" evidence="9">
    <location>
        <begin position="1"/>
        <end position="20"/>
    </location>
</feature>
<accession>A0A942E5N9</accession>
<evidence type="ECO:0000256" key="3">
    <source>
        <dbReference type="ARBA" id="ARBA00022475"/>
    </source>
</evidence>
<evidence type="ECO:0000256" key="9">
    <source>
        <dbReference type="SAM" id="MobiDB-lite"/>
    </source>
</evidence>
<comment type="similarity">
    <text evidence="2">Belongs to the bacterial sugar transferase family.</text>
</comment>
<dbReference type="GO" id="GO:0005886">
    <property type="term" value="C:plasma membrane"/>
    <property type="evidence" value="ECO:0007669"/>
    <property type="project" value="UniProtKB-SubCell"/>
</dbReference>
<keyword evidence="8" id="KW-0270">Exopolysaccharide synthesis</keyword>
<dbReference type="GO" id="GO:0016780">
    <property type="term" value="F:phosphotransferase activity, for other substituted phosphate groups"/>
    <property type="evidence" value="ECO:0007669"/>
    <property type="project" value="TreeGrafter"/>
</dbReference>
<comment type="caution">
    <text evidence="12">The sequence shown here is derived from an EMBL/GenBank/DDBJ whole genome shotgun (WGS) entry which is preliminary data.</text>
</comment>
<keyword evidence="7 10" id="KW-0472">Membrane</keyword>
<dbReference type="Proteomes" id="UP000680348">
    <property type="component" value="Unassembled WGS sequence"/>
</dbReference>
<feature type="transmembrane region" description="Helical" evidence="10">
    <location>
        <begin position="90"/>
        <end position="111"/>
    </location>
</feature>